<proteinExistence type="predicted"/>
<feature type="region of interest" description="Disordered" evidence="1">
    <location>
        <begin position="1"/>
        <end position="27"/>
    </location>
</feature>
<evidence type="ECO:0000256" key="2">
    <source>
        <dbReference type="SAM" id="Phobius"/>
    </source>
</evidence>
<sequence>MGPQAADSASGNASMPPRPADGEPPNFAPLEAWLEAEAGGAPPAAAALRVTATRAWAAAASVVRDYWRAQAWVRALAGGVVIPGSFLAGCALRAWAGRRGPLRTRVA</sequence>
<accession>A0A2P6VND4</accession>
<gene>
    <name evidence="3" type="ORF">C2E20_1602</name>
</gene>
<dbReference type="EMBL" id="LHPF02000002">
    <property type="protein sequence ID" value="PSC75589.1"/>
    <property type="molecule type" value="Genomic_DNA"/>
</dbReference>
<evidence type="ECO:0000313" key="3">
    <source>
        <dbReference type="EMBL" id="PSC75589.1"/>
    </source>
</evidence>
<keyword evidence="2" id="KW-1133">Transmembrane helix</keyword>
<dbReference type="Proteomes" id="UP000239649">
    <property type="component" value="Unassembled WGS sequence"/>
</dbReference>
<keyword evidence="4" id="KW-1185">Reference proteome</keyword>
<evidence type="ECO:0000313" key="4">
    <source>
        <dbReference type="Proteomes" id="UP000239649"/>
    </source>
</evidence>
<feature type="transmembrane region" description="Helical" evidence="2">
    <location>
        <begin position="71"/>
        <end position="95"/>
    </location>
</feature>
<keyword evidence="2" id="KW-0472">Membrane</keyword>
<protein>
    <submittedName>
        <fullName evidence="3">Uncharacterized protein</fullName>
    </submittedName>
</protein>
<comment type="caution">
    <text evidence="3">The sequence shown here is derived from an EMBL/GenBank/DDBJ whole genome shotgun (WGS) entry which is preliminary data.</text>
</comment>
<reference evidence="3 4" key="1">
    <citation type="journal article" date="2018" name="Plant J.">
        <title>Genome sequences of Chlorella sorokiniana UTEX 1602 and Micractinium conductrix SAG 241.80: implications to maltose excretion by a green alga.</title>
        <authorList>
            <person name="Arriola M.B."/>
            <person name="Velmurugan N."/>
            <person name="Zhang Y."/>
            <person name="Plunkett M.H."/>
            <person name="Hondzo H."/>
            <person name="Barney B.M."/>
        </authorList>
    </citation>
    <scope>NUCLEOTIDE SEQUENCE [LARGE SCALE GENOMIC DNA]</scope>
    <source>
        <strain evidence="3 4">SAG 241.80</strain>
    </source>
</reference>
<name>A0A2P6VND4_9CHLO</name>
<dbReference type="AlphaFoldDB" id="A0A2P6VND4"/>
<keyword evidence="2" id="KW-0812">Transmembrane</keyword>
<evidence type="ECO:0000256" key="1">
    <source>
        <dbReference type="SAM" id="MobiDB-lite"/>
    </source>
</evidence>
<organism evidence="3 4">
    <name type="scientific">Micractinium conductrix</name>
    <dbReference type="NCBI Taxonomy" id="554055"/>
    <lineage>
        <taxon>Eukaryota</taxon>
        <taxon>Viridiplantae</taxon>
        <taxon>Chlorophyta</taxon>
        <taxon>core chlorophytes</taxon>
        <taxon>Trebouxiophyceae</taxon>
        <taxon>Chlorellales</taxon>
        <taxon>Chlorellaceae</taxon>
        <taxon>Chlorella clade</taxon>
        <taxon>Micractinium</taxon>
    </lineage>
</organism>